<proteinExistence type="inferred from homology"/>
<feature type="transmembrane region" description="Helical" evidence="16">
    <location>
        <begin position="144"/>
        <end position="161"/>
    </location>
</feature>
<dbReference type="OMA" id="VANCCIA"/>
<feature type="transmembrane region" description="Helical" evidence="16">
    <location>
        <begin position="593"/>
        <end position="612"/>
    </location>
</feature>
<feature type="compositionally biased region" description="Polar residues" evidence="15">
    <location>
        <begin position="526"/>
        <end position="577"/>
    </location>
</feature>
<evidence type="ECO:0000313" key="17">
    <source>
        <dbReference type="EMBL" id="OAA48462.1"/>
    </source>
</evidence>
<keyword evidence="7" id="KW-0808">Transferase</keyword>
<feature type="transmembrane region" description="Helical" evidence="16">
    <location>
        <begin position="41"/>
        <end position="59"/>
    </location>
</feature>
<dbReference type="OrthoDB" id="4769at2759"/>
<evidence type="ECO:0000256" key="15">
    <source>
        <dbReference type="SAM" id="MobiDB-lite"/>
    </source>
</evidence>
<reference evidence="17 18" key="1">
    <citation type="journal article" date="2016" name="Genome Biol. Evol.">
        <title>Divergent and convergent evolution of fungal pathogenicity.</title>
        <authorList>
            <person name="Shang Y."/>
            <person name="Xiao G."/>
            <person name="Zheng P."/>
            <person name="Cen K."/>
            <person name="Zhan S."/>
            <person name="Wang C."/>
        </authorList>
    </citation>
    <scope>NUCLEOTIDE SEQUENCE [LARGE SCALE GENOMIC DNA]</scope>
    <source>
        <strain evidence="17 18">RCEF 4871</strain>
    </source>
</reference>
<feature type="transmembrane region" description="Helical" evidence="16">
    <location>
        <begin position="173"/>
        <end position="190"/>
    </location>
</feature>
<evidence type="ECO:0000256" key="4">
    <source>
        <dbReference type="ARBA" id="ARBA00011967"/>
    </source>
</evidence>
<protein>
    <recommendedName>
        <fullName evidence="5">Dol-P-Glc:Glc(2)Man(9)GlcNAc(2)-PP-Dol alpha-1,2-glucosyltransferase</fullName>
        <ecNumber evidence="4">2.4.1.256</ecNumber>
    </recommendedName>
    <alternativeName>
        <fullName evidence="12">Asparagine-linked glycosylation protein 10</fullName>
    </alternativeName>
</protein>
<evidence type="ECO:0000256" key="12">
    <source>
        <dbReference type="ARBA" id="ARBA00032069"/>
    </source>
</evidence>
<comment type="caution">
    <text evidence="17">The sequence shown here is derived from an EMBL/GenBank/DDBJ whole genome shotgun (WGS) entry which is preliminary data.</text>
</comment>
<organism evidence="17 18">
    <name type="scientific">Metarhizium rileyi (strain RCEF 4871)</name>
    <name type="common">Nomuraea rileyi</name>
    <dbReference type="NCBI Taxonomy" id="1649241"/>
    <lineage>
        <taxon>Eukaryota</taxon>
        <taxon>Fungi</taxon>
        <taxon>Dikarya</taxon>
        <taxon>Ascomycota</taxon>
        <taxon>Pezizomycotina</taxon>
        <taxon>Sordariomycetes</taxon>
        <taxon>Hypocreomycetidae</taxon>
        <taxon>Hypocreales</taxon>
        <taxon>Clavicipitaceae</taxon>
        <taxon>Metarhizium</taxon>
    </lineage>
</organism>
<dbReference type="Pfam" id="PF04922">
    <property type="entry name" value="DIE2_ALG10"/>
    <property type="match status" value="1"/>
</dbReference>
<feature type="transmembrane region" description="Helical" evidence="16">
    <location>
        <begin position="316"/>
        <end position="333"/>
    </location>
</feature>
<evidence type="ECO:0000256" key="14">
    <source>
        <dbReference type="ARBA" id="ARBA00048064"/>
    </source>
</evidence>
<comment type="function">
    <text evidence="13">Dol-P-Glc:Glc(2)Man(9)GlcNAc(2)-PP-Dol alpha-1,2-glucosyltransferase that operates in the biosynthetic pathway of dolichol-linked oligosaccharides, the glycan precursors employed in protein asparagine (N)-glycosylation. The assembly of dolichol-linked oligosaccharides begins on the cytosolic side of the endoplasmic reticulum membrane and finishes in its lumen. The sequential addition of sugars to dolichol pyrophosphate produces dolichol-linked oligosaccharides containing fourteen sugars, including two GlcNAcs, nine mannoses and three glucoses. Once assembled, the oligosaccharide is transferred from the lipid to nascent proteins by oligosaccharyltransferases. In the lumen of the endoplasmic reticulum, adds the third and last glucose residue from dolichyl phosphate glucose (Dol-P-Glc) onto the lipid-linked oligosaccharide intermediate Glc(2)Man(9)GlcNAc(2)-PP-Dol to produce Glc(3)Man(9)GlcNAc(2)-PP-Dol.</text>
</comment>
<evidence type="ECO:0000256" key="13">
    <source>
        <dbReference type="ARBA" id="ARBA00044727"/>
    </source>
</evidence>
<evidence type="ECO:0000256" key="10">
    <source>
        <dbReference type="ARBA" id="ARBA00022989"/>
    </source>
</evidence>
<evidence type="ECO:0000256" key="6">
    <source>
        <dbReference type="ARBA" id="ARBA00022676"/>
    </source>
</evidence>
<keyword evidence="9" id="KW-0256">Endoplasmic reticulum</keyword>
<evidence type="ECO:0000256" key="2">
    <source>
        <dbReference type="ARBA" id="ARBA00004922"/>
    </source>
</evidence>
<evidence type="ECO:0000256" key="7">
    <source>
        <dbReference type="ARBA" id="ARBA00022679"/>
    </source>
</evidence>
<gene>
    <name evidence="17" type="ORF">NOR_01712</name>
</gene>
<feature type="transmembrane region" description="Helical" evidence="16">
    <location>
        <begin position="810"/>
        <end position="829"/>
    </location>
</feature>
<evidence type="ECO:0000313" key="18">
    <source>
        <dbReference type="Proteomes" id="UP000243498"/>
    </source>
</evidence>
<feature type="region of interest" description="Disordered" evidence="15">
    <location>
        <begin position="522"/>
        <end position="577"/>
    </location>
</feature>
<dbReference type="Pfam" id="PF09796">
    <property type="entry name" value="QCR10"/>
    <property type="match status" value="1"/>
</dbReference>
<accession>A0A167HY82</accession>
<dbReference type="Proteomes" id="UP000243498">
    <property type="component" value="Unassembled WGS sequence"/>
</dbReference>
<dbReference type="GO" id="GO:0005739">
    <property type="term" value="C:mitochondrion"/>
    <property type="evidence" value="ECO:0007669"/>
    <property type="project" value="GOC"/>
</dbReference>
<dbReference type="InterPro" id="IPR019182">
    <property type="entry name" value="Cytochrome_b-c1_su10_fun"/>
</dbReference>
<comment type="subcellular location">
    <subcellularLocation>
        <location evidence="1">Endoplasmic reticulum membrane</location>
        <topology evidence="1">Multi-pass membrane protein</topology>
    </subcellularLocation>
</comment>
<comment type="pathway">
    <text evidence="2">Protein modification; protein glycosylation.</text>
</comment>
<dbReference type="EMBL" id="AZHC01000004">
    <property type="protein sequence ID" value="OAA48462.1"/>
    <property type="molecule type" value="Genomic_DNA"/>
</dbReference>
<comment type="similarity">
    <text evidence="3">Belongs to the ALG10 glucosyltransferase family.</text>
</comment>
<keyword evidence="6" id="KW-0328">Glycosyltransferase</keyword>
<evidence type="ECO:0000256" key="5">
    <source>
        <dbReference type="ARBA" id="ARBA00018512"/>
    </source>
</evidence>
<dbReference type="PANTHER" id="PTHR12989:SF10">
    <property type="entry name" value="DOL-P-GLC:GLC(2)MAN(9)GLCNAC(2)-PP-DOL ALPHA-1,2-GLUCOSYLTRANSFERASE-RELATED"/>
    <property type="match status" value="1"/>
</dbReference>
<dbReference type="UniPathway" id="UPA00378"/>
<name>A0A167HY82_METRR</name>
<evidence type="ECO:0000256" key="3">
    <source>
        <dbReference type="ARBA" id="ARBA00010600"/>
    </source>
</evidence>
<feature type="transmembrane region" description="Helical" evidence="16">
    <location>
        <begin position="633"/>
        <end position="650"/>
    </location>
</feature>
<keyword evidence="10 16" id="KW-1133">Transmembrane helix</keyword>
<dbReference type="EC" id="2.4.1.256" evidence="4"/>
<dbReference type="GO" id="GO:0106073">
    <property type="term" value="F:dolichyl pyrophosphate Glc2Man9GlcNAc2 alpha-1,2-glucosyltransferase activity"/>
    <property type="evidence" value="ECO:0007669"/>
    <property type="project" value="UniProtKB-EC"/>
</dbReference>
<feature type="transmembrane region" description="Helical" evidence="16">
    <location>
        <begin position="449"/>
        <end position="471"/>
    </location>
</feature>
<dbReference type="AlphaFoldDB" id="A0A167HY82"/>
<evidence type="ECO:0000256" key="11">
    <source>
        <dbReference type="ARBA" id="ARBA00023136"/>
    </source>
</evidence>
<comment type="catalytic activity">
    <reaction evidence="14">
        <text>an alpha-D-Glc-(1-&gt;3)-alpha-D-Glc-(1-&gt;3)-alpha-D-Man-(1-&gt;2)-alpha-D-Man-(1-&gt;2)-alpha-D-Man-(1-&gt;3)-[alpha-D-Man-(1-&gt;2)-alpha-D-Man-(1-&gt;3)-[alpha-D-Man-(1-&gt;2)-alpha-D-Man-(1-&gt;6)]-alpha-D-Man-(1-&gt;6)]-beta-D-Man-(1-&gt;4)-beta-D-GlcNAc-(1-&gt;4)-alpha-D-GlcNAc-diphospho-di-trans,poly-cis-dolichol + a di-trans,poly-cis-dolichyl beta-D-glucosyl phosphate = a alpha-D-Glc-(1-&gt;2)-alpha-D-Glc-(1-&gt;3)-alpha-D-Glc-(1-&gt;3)-alpha-D-Man-(1-&gt;2)-alpha-D-Man-(1-&gt;2)-alpha-D-Man-(1-&gt;3)-[alpha-D-Man-(1-&gt;2)-alpha-D-Man-(1-&gt;3)-[alpha-D-Man-(1-&gt;2)-alpha-D-Man-(1-&gt;6)]-alpha-D-Man-(1-&gt;6)]-beta-D-Man-(1-&gt;4)-beta-D-GlcNAc-(1-&gt;4)-alpha-D-GlcNAc-diphospho-di-trans,poly-cis-dolichol + a di-trans,poly-cis-dolichyl phosphate + H(+)</text>
        <dbReference type="Rhea" id="RHEA:29543"/>
        <dbReference type="Rhea" id="RHEA-COMP:19498"/>
        <dbReference type="Rhea" id="RHEA-COMP:19502"/>
        <dbReference type="Rhea" id="RHEA-COMP:19512"/>
        <dbReference type="Rhea" id="RHEA-COMP:19522"/>
        <dbReference type="ChEBI" id="CHEBI:15378"/>
        <dbReference type="ChEBI" id="CHEBI:57525"/>
        <dbReference type="ChEBI" id="CHEBI:57683"/>
        <dbReference type="ChEBI" id="CHEBI:132522"/>
        <dbReference type="ChEBI" id="CHEBI:132523"/>
        <dbReference type="EC" id="2.4.1.256"/>
    </reaction>
    <physiologicalReaction direction="left-to-right" evidence="14">
        <dbReference type="Rhea" id="RHEA:29544"/>
    </physiologicalReaction>
</comment>
<dbReference type="STRING" id="1081105.A0A167HY82"/>
<feature type="transmembrane region" description="Helical" evidence="16">
    <location>
        <begin position="483"/>
        <end position="506"/>
    </location>
</feature>
<keyword evidence="11 16" id="KW-0472">Membrane</keyword>
<evidence type="ECO:0000256" key="1">
    <source>
        <dbReference type="ARBA" id="ARBA00004477"/>
    </source>
</evidence>
<dbReference type="PANTHER" id="PTHR12989">
    <property type="entry name" value="ALPHA-1,2-GLUCOSYLTRANSFERASE ALG10"/>
    <property type="match status" value="1"/>
</dbReference>
<sequence length="853" mass="95683">MVYPTPIRAAGFKSAYGPKYKYQPNFNGWNQKTIIRHGVRSASFGGAVVAGLLLYVSGIPRVQTDVLQKVPFVGRYFTGEEVHPQDNDLPVDYFPCILFLSSMMMHSATPYNQHTSTLPALPGLGLGAVVLLNVMSDLELARRWASPLVTLALSTPLLFLVSRETGKRWRISLSFYLLALLSGAWLTMVSETVSEPYLDEIFHIPQAQKYCDGSFLEWDDKITTPPGLYLFSYLLKKAAEAGGAPWLFSCDASSLRVTNVLGLIVLASLALLCRHEIESRFYEAQSSTHLRVVSTYSIHTALNTALFPLLFFFSGLYYTDVISTAVVVGAYLNHLKRVSRDQSSLVSDLGTILMGISALLMRQTNVFWVVVWMGGLEAVHAVKTLRPHHVDQPFMTTLTDQVKFYAWRYSVGDVHDPPLDLAWPDDMLFTTVSLGIAALCNPVRVARQVWPYISVLFAFASFVAWNGGVVLGDKSNHIATLHLAQLLYIWPFFAFFSAPLLLPYVIPILNMAKSMFHPPRLGGQGARSSQPSTTFISPEPSCSVQSLKRPESSNVKETLTTTSQSALKTPTTESPSSASKAADFIFNSTFTPWISYILLTTVASVVIVRFNTIIHPFTLADNRHYMFYIFRYTIRRGTLIKFMLILPYTISRWMVWGTLAGCANCMSSSNRYNVNETAPYTSYPLWIARGAKTRQTDLEYPKDMSQAASSGKPENSELEVVLKNDPLLISAEPASTSTGLVFLLATTLSLLTAPLVEPRYFIIPWVMWRLLVPAWRVHDHTIVEPSFTGVTFESPVGKAKEILKRYDMRLFIETLWFLAINVATGYIFLMNPYIWKDENGRILDDGRLQRFMW</sequence>
<dbReference type="InterPro" id="IPR016900">
    <property type="entry name" value="Alg10"/>
</dbReference>
<evidence type="ECO:0000256" key="9">
    <source>
        <dbReference type="ARBA" id="ARBA00022824"/>
    </source>
</evidence>
<dbReference type="GO" id="GO:0006122">
    <property type="term" value="P:mitochondrial electron transport, ubiquinol to cytochrome c"/>
    <property type="evidence" value="ECO:0007669"/>
    <property type="project" value="InterPro"/>
</dbReference>
<dbReference type="GO" id="GO:0005789">
    <property type="term" value="C:endoplasmic reticulum membrane"/>
    <property type="evidence" value="ECO:0007669"/>
    <property type="project" value="UniProtKB-SubCell"/>
</dbReference>
<keyword evidence="8 16" id="KW-0812">Transmembrane</keyword>
<keyword evidence="18" id="KW-1185">Reference proteome</keyword>
<evidence type="ECO:0000256" key="8">
    <source>
        <dbReference type="ARBA" id="ARBA00022692"/>
    </source>
</evidence>
<dbReference type="GO" id="GO:0006488">
    <property type="term" value="P:dolichol-linked oligosaccharide biosynthetic process"/>
    <property type="evidence" value="ECO:0007669"/>
    <property type="project" value="InterPro"/>
</dbReference>
<evidence type="ECO:0000256" key="16">
    <source>
        <dbReference type="SAM" id="Phobius"/>
    </source>
</evidence>